<dbReference type="GO" id="GO:0003682">
    <property type="term" value="F:chromatin binding"/>
    <property type="evidence" value="ECO:0007669"/>
    <property type="project" value="TreeGrafter"/>
</dbReference>
<dbReference type="Proteomes" id="UP000515908">
    <property type="component" value="Chromosome 26"/>
</dbReference>
<dbReference type="Pfam" id="PF04825">
    <property type="entry name" value="Rad21_Rec8_N"/>
    <property type="match status" value="1"/>
</dbReference>
<dbReference type="PANTHER" id="PTHR12585:SF69">
    <property type="entry name" value="FI11703P"/>
    <property type="match status" value="1"/>
</dbReference>
<reference evidence="7 8" key="1">
    <citation type="submission" date="2020-08" db="EMBL/GenBank/DDBJ databases">
        <authorList>
            <person name="Newling K."/>
            <person name="Davey J."/>
            <person name="Forrester S."/>
        </authorList>
    </citation>
    <scope>NUCLEOTIDE SEQUENCE [LARGE SCALE GENOMIC DNA]</scope>
    <source>
        <strain evidence="8">Crithidia deanei Carvalho (ATCC PRA-265)</strain>
    </source>
</reference>
<name>A0A7G2CRL9_9TRYP</name>
<feature type="domain" description="Rad21/Rec8-like protein N-terminal" evidence="6">
    <location>
        <begin position="1"/>
        <end position="92"/>
    </location>
</feature>
<organism evidence="7 8">
    <name type="scientific">Angomonas deanei</name>
    <dbReference type="NCBI Taxonomy" id="59799"/>
    <lineage>
        <taxon>Eukaryota</taxon>
        <taxon>Discoba</taxon>
        <taxon>Euglenozoa</taxon>
        <taxon>Kinetoplastea</taxon>
        <taxon>Metakinetoplastina</taxon>
        <taxon>Trypanosomatida</taxon>
        <taxon>Trypanosomatidae</taxon>
        <taxon>Strigomonadinae</taxon>
        <taxon>Angomonas</taxon>
    </lineage>
</organism>
<evidence type="ECO:0000313" key="8">
    <source>
        <dbReference type="Proteomes" id="UP000515908"/>
    </source>
</evidence>
<evidence type="ECO:0000256" key="3">
    <source>
        <dbReference type="ARBA" id="ARBA00023242"/>
    </source>
</evidence>
<comment type="subcellular location">
    <subcellularLocation>
        <location evidence="1">Nucleus</location>
    </subcellularLocation>
</comment>
<dbReference type="GO" id="GO:0005634">
    <property type="term" value="C:nucleus"/>
    <property type="evidence" value="ECO:0007669"/>
    <property type="project" value="UniProtKB-SubCell"/>
</dbReference>
<dbReference type="InterPro" id="IPR006910">
    <property type="entry name" value="Rad21_Rec8_N"/>
</dbReference>
<sequence>MFFSTYVLTKKGPLAKVWLAAHWDRRLTRNEVKVVDLNQTIVHIVHPVVPIALRTSGELLVGVVRIYALKVRHLLKEATEATLFLRVTTTTGKPHGANSASVTHVGPDGVEKTTTLEGVLVGNKGDLEAVTFDLADKNGGGPQDAAEALAEARFDVIADLLHGKNPSGHNGEQAPLNNAWYAVEPTSQPVEELHNTQQDYDEIAKMRADLMAFGERASGSSKSKSSLSSIEKGRGSMVGDVPYPPVGDELDIGVPLPVEELPIGAGMDHEELLLPEDPFTVPEVLPVETPSNNRAKRARPVNVLDLDATVLPRETIDGNINDRSDIVNGEPRRGPMNGEEERDRFTIAGTANPTDPIVSAVPTSGVAPDLLSFLDTAPLCEMPNNALRVLYATTLQQSVAEAVEEAMQLSQGAQGRLSELPMGGMEEELPPVQEAPQREREETVGPKGLSTTTVHTLERVRDQIAAHHTSRKRGRSSGETPLEELVGKSCLFKDVASGLHRRDAARTFVEVLALASLQMIGAQQNASTKEVELVLRKEAEAILASS</sequence>
<evidence type="ECO:0000256" key="4">
    <source>
        <dbReference type="SAM" id="MobiDB-lite"/>
    </source>
</evidence>
<dbReference type="GO" id="GO:0008278">
    <property type="term" value="C:cohesin complex"/>
    <property type="evidence" value="ECO:0007669"/>
    <property type="project" value="InterPro"/>
</dbReference>
<gene>
    <name evidence="7" type="ORF">ADEAN_000994400</name>
</gene>
<feature type="region of interest" description="Disordered" evidence="4">
    <location>
        <begin position="215"/>
        <end position="240"/>
    </location>
</feature>
<dbReference type="EMBL" id="LR877170">
    <property type="protein sequence ID" value="CAD2222400.1"/>
    <property type="molecule type" value="Genomic_DNA"/>
</dbReference>
<dbReference type="InterPro" id="IPR039781">
    <property type="entry name" value="Rad21/Rec8-like"/>
</dbReference>
<keyword evidence="8" id="KW-1185">Reference proteome</keyword>
<dbReference type="AlphaFoldDB" id="A0A7G2CRL9"/>
<evidence type="ECO:0000259" key="5">
    <source>
        <dbReference type="Pfam" id="PF04824"/>
    </source>
</evidence>
<proteinExistence type="inferred from homology"/>
<evidence type="ECO:0000256" key="2">
    <source>
        <dbReference type="ARBA" id="ARBA00009870"/>
    </source>
</evidence>
<accession>A0A7G2CRL9</accession>
<keyword evidence="3" id="KW-0539">Nucleus</keyword>
<dbReference type="InterPro" id="IPR036390">
    <property type="entry name" value="WH_DNA-bd_sf"/>
</dbReference>
<dbReference type="SUPFAM" id="SSF46785">
    <property type="entry name" value="Winged helix' DNA-binding domain"/>
    <property type="match status" value="1"/>
</dbReference>
<dbReference type="Pfam" id="PF04824">
    <property type="entry name" value="Rad21_Rec8"/>
    <property type="match status" value="1"/>
</dbReference>
<dbReference type="GO" id="GO:0007062">
    <property type="term" value="P:sister chromatid cohesion"/>
    <property type="evidence" value="ECO:0007669"/>
    <property type="project" value="InterPro"/>
</dbReference>
<feature type="region of interest" description="Disordered" evidence="4">
    <location>
        <begin position="429"/>
        <end position="448"/>
    </location>
</feature>
<feature type="domain" description="Rad21/Rec8-like protein C-terminal eukaryotic" evidence="5">
    <location>
        <begin position="493"/>
        <end position="526"/>
    </location>
</feature>
<dbReference type="GO" id="GO:1990414">
    <property type="term" value="P:replication-born double-strand break repair via sister chromatid exchange"/>
    <property type="evidence" value="ECO:0007669"/>
    <property type="project" value="TreeGrafter"/>
</dbReference>
<protein>
    <submittedName>
        <fullName evidence="7">N terminus of Rad21 / Rec8 like protein/Conserved region of Rad21 / Rec8 like protein, putative</fullName>
    </submittedName>
</protein>
<dbReference type="InterPro" id="IPR006909">
    <property type="entry name" value="Rad21/Rec8_C_eu"/>
</dbReference>
<comment type="similarity">
    <text evidence="2">Belongs to the rad21 family.</text>
</comment>
<evidence type="ECO:0000259" key="6">
    <source>
        <dbReference type="Pfam" id="PF04825"/>
    </source>
</evidence>
<evidence type="ECO:0000313" key="7">
    <source>
        <dbReference type="EMBL" id="CAD2222400.1"/>
    </source>
</evidence>
<feature type="compositionally biased region" description="Low complexity" evidence="4">
    <location>
        <begin position="218"/>
        <end position="229"/>
    </location>
</feature>
<dbReference type="PANTHER" id="PTHR12585">
    <property type="entry name" value="SCC1 / RAD21 FAMILY MEMBER"/>
    <property type="match status" value="1"/>
</dbReference>
<dbReference type="VEuPathDB" id="TriTrypDB:ADEAN_000994400"/>
<evidence type="ECO:0000256" key="1">
    <source>
        <dbReference type="ARBA" id="ARBA00004123"/>
    </source>
</evidence>